<dbReference type="AlphaFoldDB" id="A0A563DVS8"/>
<evidence type="ECO:0000256" key="1">
    <source>
        <dbReference type="ARBA" id="ARBA00023015"/>
    </source>
</evidence>
<dbReference type="InterPro" id="IPR050109">
    <property type="entry name" value="HTH-type_TetR-like_transc_reg"/>
</dbReference>
<keyword evidence="2 4" id="KW-0238">DNA-binding</keyword>
<feature type="domain" description="HTH tetR-type" evidence="5">
    <location>
        <begin position="14"/>
        <end position="74"/>
    </location>
</feature>
<dbReference type="Pfam" id="PF13305">
    <property type="entry name" value="TetR_C_33"/>
    <property type="match status" value="1"/>
</dbReference>
<comment type="caution">
    <text evidence="6">The sequence shown here is derived from an EMBL/GenBank/DDBJ whole genome shotgun (WGS) entry which is preliminary data.</text>
</comment>
<protein>
    <submittedName>
        <fullName evidence="6">TetR/AcrR family transcriptional regulator</fullName>
    </submittedName>
</protein>
<keyword evidence="1" id="KW-0805">Transcription regulation</keyword>
<accession>A0A563DVS8</accession>
<evidence type="ECO:0000256" key="2">
    <source>
        <dbReference type="ARBA" id="ARBA00023125"/>
    </source>
</evidence>
<sequence length="232" mass="25051">MPASKPTPRQRAHARTRDEILAAAHKELAARGADGLSLRAVAREVEMVSSAIYRYFPSKDDLLTALIIESYDAVGEATEQATGGRAAYGRRFVRGCDAFRDWGHAHPHEYALLYGSPVPGYRAPQETIVPAARTTVALLRVVEQAHLEGALGPRAPLPPASGPLRRQCHALSEALATDLPEDVLLRFAHAWSQIFGLVSLDLFGQTVGTFDPADALAAHSFRTAATQLGLRP</sequence>
<dbReference type="OrthoDB" id="3210322at2"/>
<dbReference type="SUPFAM" id="SSF46689">
    <property type="entry name" value="Homeodomain-like"/>
    <property type="match status" value="1"/>
</dbReference>
<evidence type="ECO:0000256" key="3">
    <source>
        <dbReference type="ARBA" id="ARBA00023163"/>
    </source>
</evidence>
<dbReference type="Gene3D" id="1.10.357.10">
    <property type="entry name" value="Tetracycline Repressor, domain 2"/>
    <property type="match status" value="1"/>
</dbReference>
<dbReference type="InterPro" id="IPR036271">
    <property type="entry name" value="Tet_transcr_reg_TetR-rel_C_sf"/>
</dbReference>
<organism evidence="6 7">
    <name type="scientific">Leekyejoonella antrihumi</name>
    <dbReference type="NCBI Taxonomy" id="1660198"/>
    <lineage>
        <taxon>Bacteria</taxon>
        <taxon>Bacillati</taxon>
        <taxon>Actinomycetota</taxon>
        <taxon>Actinomycetes</taxon>
        <taxon>Micrococcales</taxon>
        <taxon>Dermacoccaceae</taxon>
        <taxon>Leekyejoonella</taxon>
    </lineage>
</organism>
<dbReference type="PRINTS" id="PR00455">
    <property type="entry name" value="HTHTETR"/>
</dbReference>
<reference evidence="6 7" key="1">
    <citation type="submission" date="2019-05" db="EMBL/GenBank/DDBJ databases">
        <authorList>
            <person name="Lee S.D."/>
        </authorList>
    </citation>
    <scope>NUCLEOTIDE SEQUENCE [LARGE SCALE GENOMIC DNA]</scope>
    <source>
        <strain evidence="6 7">C5-26</strain>
    </source>
</reference>
<evidence type="ECO:0000256" key="4">
    <source>
        <dbReference type="PROSITE-ProRule" id="PRU00335"/>
    </source>
</evidence>
<dbReference type="RefSeq" id="WP_146319008.1">
    <property type="nucleotide sequence ID" value="NZ_VCQV01000029.1"/>
</dbReference>
<evidence type="ECO:0000259" key="5">
    <source>
        <dbReference type="PROSITE" id="PS50977"/>
    </source>
</evidence>
<dbReference type="PANTHER" id="PTHR30055:SF243">
    <property type="entry name" value="HTH-TYPE TRANSCRIPTIONAL REGULATOR RV1816"/>
    <property type="match status" value="1"/>
</dbReference>
<reference evidence="6 7" key="2">
    <citation type="submission" date="2019-08" db="EMBL/GenBank/DDBJ databases">
        <title>Jejuicoccus antrihumi gen. nov., sp. nov., a new member of the family Dermacoccaceae isolated from a cave.</title>
        <authorList>
            <person name="Schumann P."/>
            <person name="Kim I.S."/>
        </authorList>
    </citation>
    <scope>NUCLEOTIDE SEQUENCE [LARGE SCALE GENOMIC DNA]</scope>
    <source>
        <strain evidence="6 7">C5-26</strain>
    </source>
</reference>
<dbReference type="PROSITE" id="PS50977">
    <property type="entry name" value="HTH_TETR_2"/>
    <property type="match status" value="1"/>
</dbReference>
<proteinExistence type="predicted"/>
<keyword evidence="7" id="KW-1185">Reference proteome</keyword>
<dbReference type="Pfam" id="PF00440">
    <property type="entry name" value="TetR_N"/>
    <property type="match status" value="1"/>
</dbReference>
<dbReference type="PANTHER" id="PTHR30055">
    <property type="entry name" value="HTH-TYPE TRANSCRIPTIONAL REGULATOR RUTR"/>
    <property type="match status" value="1"/>
</dbReference>
<dbReference type="GO" id="GO:0003700">
    <property type="term" value="F:DNA-binding transcription factor activity"/>
    <property type="evidence" value="ECO:0007669"/>
    <property type="project" value="TreeGrafter"/>
</dbReference>
<dbReference type="EMBL" id="VCQV01000029">
    <property type="protein sequence ID" value="TWP34317.1"/>
    <property type="molecule type" value="Genomic_DNA"/>
</dbReference>
<dbReference type="SUPFAM" id="SSF48498">
    <property type="entry name" value="Tetracyclin repressor-like, C-terminal domain"/>
    <property type="match status" value="1"/>
</dbReference>
<evidence type="ECO:0000313" key="6">
    <source>
        <dbReference type="EMBL" id="TWP34317.1"/>
    </source>
</evidence>
<dbReference type="GO" id="GO:0000976">
    <property type="term" value="F:transcription cis-regulatory region binding"/>
    <property type="evidence" value="ECO:0007669"/>
    <property type="project" value="TreeGrafter"/>
</dbReference>
<dbReference type="InterPro" id="IPR009057">
    <property type="entry name" value="Homeodomain-like_sf"/>
</dbReference>
<evidence type="ECO:0000313" key="7">
    <source>
        <dbReference type="Proteomes" id="UP000320244"/>
    </source>
</evidence>
<dbReference type="InterPro" id="IPR025996">
    <property type="entry name" value="MT1864/Rv1816-like_C"/>
</dbReference>
<name>A0A563DVS8_9MICO</name>
<gene>
    <name evidence="6" type="ORF">FGL98_17960</name>
</gene>
<keyword evidence="3" id="KW-0804">Transcription</keyword>
<feature type="DNA-binding region" description="H-T-H motif" evidence="4">
    <location>
        <begin position="37"/>
        <end position="56"/>
    </location>
</feature>
<dbReference type="InterPro" id="IPR001647">
    <property type="entry name" value="HTH_TetR"/>
</dbReference>
<dbReference type="Proteomes" id="UP000320244">
    <property type="component" value="Unassembled WGS sequence"/>
</dbReference>